<evidence type="ECO:0000313" key="3">
    <source>
        <dbReference type="Proteomes" id="UP000229314"/>
    </source>
</evidence>
<dbReference type="EMBL" id="CP024422">
    <property type="protein sequence ID" value="ATQ55197.1"/>
    <property type="molecule type" value="Genomic_DNA"/>
</dbReference>
<dbReference type="InterPro" id="IPR014966">
    <property type="entry name" value="FRG-dom"/>
</dbReference>
<dbReference type="AlphaFoldDB" id="A0A2D2BY68"/>
<gene>
    <name evidence="2" type="ORF">PYTT13_04850</name>
</gene>
<dbReference type="SMART" id="SM00901">
    <property type="entry name" value="FRG"/>
    <property type="match status" value="1"/>
</dbReference>
<protein>
    <recommendedName>
        <fullName evidence="1">FRG domain-containing protein</fullName>
    </recommendedName>
</protein>
<evidence type="ECO:0000259" key="1">
    <source>
        <dbReference type="SMART" id="SM00901"/>
    </source>
</evidence>
<dbReference type="GeneID" id="78897002"/>
<organism evidence="2 3">
    <name type="scientific">Paracoccus yeei</name>
    <dbReference type="NCBI Taxonomy" id="147645"/>
    <lineage>
        <taxon>Bacteria</taxon>
        <taxon>Pseudomonadati</taxon>
        <taxon>Pseudomonadota</taxon>
        <taxon>Alphaproteobacteria</taxon>
        <taxon>Rhodobacterales</taxon>
        <taxon>Paracoccaceae</taxon>
        <taxon>Paracoccus</taxon>
    </lineage>
</organism>
<reference evidence="2 3" key="1">
    <citation type="submission" date="2017-10" db="EMBL/GenBank/DDBJ databases">
        <title>Complete genome sequence of Paracoccus yeei TT13 isolated from human skin.</title>
        <authorList>
            <person name="Lee K."/>
            <person name="Lim J.Y."/>
            <person name="Hwang I."/>
        </authorList>
    </citation>
    <scope>NUCLEOTIDE SEQUENCE [LARGE SCALE GENOMIC DNA]</scope>
    <source>
        <strain evidence="2 3">TT13</strain>
    </source>
</reference>
<evidence type="ECO:0000313" key="2">
    <source>
        <dbReference type="EMBL" id="ATQ55197.1"/>
    </source>
</evidence>
<dbReference type="Proteomes" id="UP000229314">
    <property type="component" value="Chromosome"/>
</dbReference>
<name>A0A2D2BY68_9RHOB</name>
<sequence>MLPFGATYVPQVRFDGLTSALAYFKNSYPAATFRHLAIDPDTKDRFEVDIPQWLFRGEAGTWPRTASSMERIQSLKHGVFASMPENVRSSFARALEAISIRATNELAEWFGLGTMQAAGFAQHYGLPTEFLDVTASLDVAVAFAIDDPKGWTAPKIVSFAVLDMRQAIDRCVVADLGTLVQIARRPAIQSAYGLFHKSHRDLKDPVCISEVGLHWYEVIIHPQEAICYTATPNLLDAHKDQVAGAVQLILDDLAKVDGKWPDPIALFLSQNVAAAPFVARVTQWRGGQPEVVEIVSAEDAGQVFKEAEIRDYSRRLWSRDYPDVTSRY</sequence>
<proteinExistence type="predicted"/>
<dbReference type="Pfam" id="PF08867">
    <property type="entry name" value="FRG"/>
    <property type="match status" value="1"/>
</dbReference>
<feature type="domain" description="FRG" evidence="1">
    <location>
        <begin position="49"/>
        <end position="151"/>
    </location>
</feature>
<accession>A0A2D2BY68</accession>
<dbReference type="RefSeq" id="WP_099648385.1">
    <property type="nucleotide sequence ID" value="NZ_CAJGAB010000004.1"/>
</dbReference>